<dbReference type="InterPro" id="IPR009686">
    <property type="entry name" value="Senescence/spartin_C"/>
</dbReference>
<evidence type="ECO:0000313" key="2">
    <source>
        <dbReference type="EMBL" id="CAL1410260.1"/>
    </source>
</evidence>
<accession>A0AAV2GLJ6</accession>
<dbReference type="Pfam" id="PF06911">
    <property type="entry name" value="Senescence"/>
    <property type="match status" value="1"/>
</dbReference>
<evidence type="ECO:0000313" key="3">
    <source>
        <dbReference type="Proteomes" id="UP001497516"/>
    </source>
</evidence>
<reference evidence="2 3" key="1">
    <citation type="submission" date="2024-04" db="EMBL/GenBank/DDBJ databases">
        <authorList>
            <person name="Fracassetti M."/>
        </authorList>
    </citation>
    <scope>NUCLEOTIDE SEQUENCE [LARGE SCALE GENOMIC DNA]</scope>
</reference>
<dbReference type="Proteomes" id="UP001497516">
    <property type="component" value="Chromosome 9"/>
</dbReference>
<keyword evidence="3" id="KW-1185">Reference proteome</keyword>
<proteinExistence type="predicted"/>
<dbReference type="PANTHER" id="PTHR21068:SF50">
    <property type="entry name" value="PROTEIN EARLY-RESPONSIVE TO DEHYDRATION 7, CHLOROPLASTIC-LIKE ISOFORM X1"/>
    <property type="match status" value="1"/>
</dbReference>
<gene>
    <name evidence="2" type="ORF">LTRI10_LOCUS49694</name>
</gene>
<protein>
    <recommendedName>
        <fullName evidence="1">Senescence domain-containing protein</fullName>
    </recommendedName>
</protein>
<dbReference type="EMBL" id="OZ034822">
    <property type="protein sequence ID" value="CAL1410260.1"/>
    <property type="molecule type" value="Genomic_DNA"/>
</dbReference>
<evidence type="ECO:0000259" key="1">
    <source>
        <dbReference type="Pfam" id="PF06911"/>
    </source>
</evidence>
<dbReference type="AlphaFoldDB" id="A0AAV2GLJ6"/>
<dbReference type="PANTHER" id="PTHR21068">
    <property type="entry name" value="SPARTIN"/>
    <property type="match status" value="1"/>
</dbReference>
<name>A0AAV2GLJ6_9ROSI</name>
<dbReference type="GO" id="GO:0005886">
    <property type="term" value="C:plasma membrane"/>
    <property type="evidence" value="ECO:0007669"/>
    <property type="project" value="TreeGrafter"/>
</dbReference>
<feature type="domain" description="Senescence" evidence="1">
    <location>
        <begin position="62"/>
        <end position="120"/>
    </location>
</feature>
<dbReference type="InterPro" id="IPR045036">
    <property type="entry name" value="Spartin-like"/>
</dbReference>
<sequence length="131" mass="14674">MKCGGETTPDEFGKEGKKELMKENYAAYWTVLASNVEDLAACLLEDDWGGIKASDQGDSVVWNVTSDRLKWGNDFLKKRLKKGDSVDASPATLRRSRRVKRLTRSSEKVALGILSGVVKSFFLLYKSYCEL</sequence>
<organism evidence="2 3">
    <name type="scientific">Linum trigynum</name>
    <dbReference type="NCBI Taxonomy" id="586398"/>
    <lineage>
        <taxon>Eukaryota</taxon>
        <taxon>Viridiplantae</taxon>
        <taxon>Streptophyta</taxon>
        <taxon>Embryophyta</taxon>
        <taxon>Tracheophyta</taxon>
        <taxon>Spermatophyta</taxon>
        <taxon>Magnoliopsida</taxon>
        <taxon>eudicotyledons</taxon>
        <taxon>Gunneridae</taxon>
        <taxon>Pentapetalae</taxon>
        <taxon>rosids</taxon>
        <taxon>fabids</taxon>
        <taxon>Malpighiales</taxon>
        <taxon>Linaceae</taxon>
        <taxon>Linum</taxon>
    </lineage>
</organism>